<organism evidence="2 3">
    <name type="scientific">Kribbella flavida (strain DSM 17836 / JCM 10339 / NBRC 14399)</name>
    <dbReference type="NCBI Taxonomy" id="479435"/>
    <lineage>
        <taxon>Bacteria</taxon>
        <taxon>Bacillati</taxon>
        <taxon>Actinomycetota</taxon>
        <taxon>Actinomycetes</taxon>
        <taxon>Propionibacteriales</taxon>
        <taxon>Kribbellaceae</taxon>
        <taxon>Kribbella</taxon>
    </lineage>
</organism>
<dbReference type="STRING" id="479435.Kfla_0139"/>
<dbReference type="EMBL" id="CP001736">
    <property type="protein sequence ID" value="ADB29268.1"/>
    <property type="molecule type" value="Genomic_DNA"/>
</dbReference>
<name>D2PRT8_KRIFD</name>
<gene>
    <name evidence="2" type="ordered locus">Kfla_0139</name>
</gene>
<protein>
    <submittedName>
        <fullName evidence="2">Uncharacterized protein</fullName>
    </submittedName>
</protein>
<dbReference type="HOGENOM" id="CLU_037742_0_0_11"/>
<feature type="region of interest" description="Disordered" evidence="1">
    <location>
        <begin position="161"/>
        <end position="184"/>
    </location>
</feature>
<evidence type="ECO:0000313" key="2">
    <source>
        <dbReference type="EMBL" id="ADB29268.1"/>
    </source>
</evidence>
<dbReference type="KEGG" id="kfl:Kfla_0139"/>
<dbReference type="eggNOG" id="ENOG502ZFB5">
    <property type="taxonomic scope" value="Bacteria"/>
</dbReference>
<evidence type="ECO:0000256" key="1">
    <source>
        <dbReference type="SAM" id="MobiDB-lite"/>
    </source>
</evidence>
<dbReference type="Proteomes" id="UP000007967">
    <property type="component" value="Chromosome"/>
</dbReference>
<dbReference type="AlphaFoldDB" id="D2PRT8"/>
<sequence length="358" mass="39888">MAGPAGVAYGQIYVVSSAEHSDLPESFAGQQNGLCGAVQAGVLFLRTGLHTGEVDFTVELHDEAPPIDETWEEIVEASYRPSGEAALTSWGGGGRWPLALDEVDYRVRYCGWGMDAGHQAGPPMDGEPLVDRYLLQFWPAPPQPDRVVKQTSAQAAYWHGVARETPPPPTPEQRAEMERERERKAAEERAAEKLRGWGGTPPSERLEGIWKAYHLALDYRPIMDAAERADPQTQWAVTKWLVHRMCVEADLIQFAWITDALERVDHEEHAWQALRIPVDAYDPPLPAGGSLFALAGWNHNLDVPSKAMTIFGPFMYDDRLEAVVDALWIARDVFGRDRARAFVPDLWDSFPPLRAAQG</sequence>
<proteinExistence type="predicted"/>
<keyword evidence="3" id="KW-1185">Reference proteome</keyword>
<evidence type="ECO:0000313" key="3">
    <source>
        <dbReference type="Proteomes" id="UP000007967"/>
    </source>
</evidence>
<reference evidence="2 3" key="2">
    <citation type="journal article" date="2010" name="Stand. Genomic Sci.">
        <title>Complete genome sequence of Kribbella flavida type strain (IFO 14399).</title>
        <authorList>
            <person name="Pukall R."/>
            <person name="Lapidus A."/>
            <person name="Glavina Del Rio T."/>
            <person name="Copeland A."/>
            <person name="Tice H."/>
            <person name="Cheng J.-F."/>
            <person name="Lucas S."/>
            <person name="Chen F."/>
            <person name="Nolan M."/>
            <person name="LaButti K."/>
            <person name="Pati A."/>
            <person name="Ivanova N."/>
            <person name="Mavrommatis K."/>
            <person name="Mikhailova N."/>
            <person name="Pitluck S."/>
            <person name="Bruce D."/>
            <person name="Goodwin L."/>
            <person name="Land M."/>
            <person name="Hauser L."/>
            <person name="Chang Y.-J."/>
            <person name="Jeffries C.D."/>
            <person name="Chen A."/>
            <person name="Palaniappan K."/>
            <person name="Chain P."/>
            <person name="Rohde M."/>
            <person name="Goeker M."/>
            <person name="Bristow J."/>
            <person name="Eisen J.A."/>
            <person name="Markowitz V."/>
            <person name="Hugenholtz P."/>
            <person name="Kyrpides N.C."/>
            <person name="Klenk H.-P."/>
            <person name="Brettin T."/>
        </authorList>
    </citation>
    <scope>NUCLEOTIDE SEQUENCE [LARGE SCALE GENOMIC DNA]</scope>
    <source>
        <strain evidence="3">DSM 17836 / JCM 10339 / NBRC 14399</strain>
    </source>
</reference>
<feature type="compositionally biased region" description="Basic and acidic residues" evidence="1">
    <location>
        <begin position="173"/>
        <end position="184"/>
    </location>
</feature>
<reference evidence="3" key="1">
    <citation type="submission" date="2009-09" db="EMBL/GenBank/DDBJ databases">
        <title>The complete genome of Kribbella flavida DSM 17836.</title>
        <authorList>
            <consortium name="US DOE Joint Genome Institute (JGI-PGF)"/>
            <person name="Lucas S."/>
            <person name="Copeland A."/>
            <person name="Lapidus A."/>
            <person name="Glavina del Rio T."/>
            <person name="Dalin E."/>
            <person name="Tice H."/>
            <person name="Bruce D."/>
            <person name="Goodwin L."/>
            <person name="Pitluck S."/>
            <person name="Kyrpides N."/>
            <person name="Mavromatis K."/>
            <person name="Ivanova N."/>
            <person name="Saunders E."/>
            <person name="Brettin T."/>
            <person name="Detter J.C."/>
            <person name="Han C."/>
            <person name="Larimer F."/>
            <person name="Land M."/>
            <person name="Hauser L."/>
            <person name="Markowitz V."/>
            <person name="Cheng J.-F."/>
            <person name="Hugenholtz P."/>
            <person name="Woyke T."/>
            <person name="Wu D."/>
            <person name="Pukall R."/>
            <person name="Klenk H.-P."/>
            <person name="Eisen J.A."/>
        </authorList>
    </citation>
    <scope>NUCLEOTIDE SEQUENCE [LARGE SCALE GENOMIC DNA]</scope>
    <source>
        <strain evidence="3">DSM 17836 / JCM 10339 / NBRC 14399</strain>
    </source>
</reference>
<accession>D2PRT8</accession>